<proteinExistence type="predicted"/>
<dbReference type="Gene3D" id="1.10.155.10">
    <property type="entry name" value="Chemotaxis receptor methyltransferase CheR, N-terminal domain"/>
    <property type="match status" value="1"/>
</dbReference>
<keyword evidence="5" id="KW-0949">S-adenosyl-L-methionine</keyword>
<reference evidence="7 8" key="1">
    <citation type="submission" date="2019-07" db="EMBL/GenBank/DDBJ databases">
        <title>Genome sequencing of 100 strains of the haloalkaliphilic chemolithoautotrophic sulfur-oxidizing bacterium Thioalkalivibrio.</title>
        <authorList>
            <person name="Muyzer G."/>
        </authorList>
    </citation>
    <scope>NUCLEOTIDE SEQUENCE [LARGE SCALE GENOMIC DNA]</scope>
    <source>
        <strain evidence="7 8">ASO4-4</strain>
    </source>
</reference>
<keyword evidence="8" id="KW-1185">Reference proteome</keyword>
<dbReference type="Proteomes" id="UP000318307">
    <property type="component" value="Unassembled WGS sequence"/>
</dbReference>
<dbReference type="InterPro" id="IPR022641">
    <property type="entry name" value="CheR_N"/>
</dbReference>
<dbReference type="Gene3D" id="3.40.50.150">
    <property type="entry name" value="Vaccinia Virus protein VP39"/>
    <property type="match status" value="1"/>
</dbReference>
<evidence type="ECO:0000256" key="3">
    <source>
        <dbReference type="ARBA" id="ARBA00022603"/>
    </source>
</evidence>
<name>A0A562RSV9_9BACT</name>
<dbReference type="EC" id="2.1.1.80" evidence="2"/>
<evidence type="ECO:0000256" key="5">
    <source>
        <dbReference type="ARBA" id="ARBA00022691"/>
    </source>
</evidence>
<dbReference type="PRINTS" id="PR00996">
    <property type="entry name" value="CHERMTFRASE"/>
</dbReference>
<dbReference type="Pfam" id="PF01739">
    <property type="entry name" value="CheR"/>
    <property type="match status" value="1"/>
</dbReference>
<feature type="domain" description="CheR-type methyltransferase" evidence="6">
    <location>
        <begin position="1"/>
        <end position="283"/>
    </location>
</feature>
<organism evidence="7 8">
    <name type="scientific">Desulfobotulus alkaliphilus</name>
    <dbReference type="NCBI Taxonomy" id="622671"/>
    <lineage>
        <taxon>Bacteria</taxon>
        <taxon>Pseudomonadati</taxon>
        <taxon>Thermodesulfobacteriota</taxon>
        <taxon>Desulfobacteria</taxon>
        <taxon>Desulfobacterales</taxon>
        <taxon>Desulfobacteraceae</taxon>
        <taxon>Desulfobotulus</taxon>
    </lineage>
</organism>
<dbReference type="EMBL" id="VLLC01000013">
    <property type="protein sequence ID" value="TWI71604.1"/>
    <property type="molecule type" value="Genomic_DNA"/>
</dbReference>
<dbReference type="PANTHER" id="PTHR24422:SF21">
    <property type="entry name" value="CHEMOTAXIS PROTEIN METHYLTRANSFERASE 1"/>
    <property type="match status" value="1"/>
</dbReference>
<dbReference type="InterPro" id="IPR026024">
    <property type="entry name" value="Chemotaxis_MeTrfase_CheR"/>
</dbReference>
<dbReference type="InterPro" id="IPR050903">
    <property type="entry name" value="Bact_Chemotaxis_MeTrfase"/>
</dbReference>
<keyword evidence="4 7" id="KW-0808">Transferase</keyword>
<dbReference type="PANTHER" id="PTHR24422">
    <property type="entry name" value="CHEMOTAXIS PROTEIN METHYLTRANSFERASE"/>
    <property type="match status" value="1"/>
</dbReference>
<gene>
    <name evidence="7" type="ORF">LZ24_01871</name>
</gene>
<dbReference type="GO" id="GO:0032259">
    <property type="term" value="P:methylation"/>
    <property type="evidence" value="ECO:0007669"/>
    <property type="project" value="UniProtKB-KW"/>
</dbReference>
<dbReference type="InterPro" id="IPR029063">
    <property type="entry name" value="SAM-dependent_MTases_sf"/>
</dbReference>
<dbReference type="InterPro" id="IPR022642">
    <property type="entry name" value="CheR_C"/>
</dbReference>
<dbReference type="PROSITE" id="PS50123">
    <property type="entry name" value="CHER"/>
    <property type="match status" value="1"/>
</dbReference>
<evidence type="ECO:0000313" key="8">
    <source>
        <dbReference type="Proteomes" id="UP000318307"/>
    </source>
</evidence>
<dbReference type="OrthoDB" id="9786165at2"/>
<evidence type="ECO:0000259" key="6">
    <source>
        <dbReference type="PROSITE" id="PS50123"/>
    </source>
</evidence>
<dbReference type="SUPFAM" id="SSF53335">
    <property type="entry name" value="S-adenosyl-L-methionine-dependent methyltransferases"/>
    <property type="match status" value="1"/>
</dbReference>
<comment type="caution">
    <text evidence="7">The sequence shown here is derived from an EMBL/GenBank/DDBJ whole genome shotgun (WGS) entry which is preliminary data.</text>
</comment>
<dbReference type="AlphaFoldDB" id="A0A562RSV9"/>
<sequence length="283" mass="32560">MIKITPQEFALFSKYILDISGIALAAGKEYLVETRLHPLLEELGATSYTDLYQKIQKDFKKDLEKRVIDAISTNETYFFRDKHPFELLQHKIIPDLVDKRSQKAKKTGGRIPIRIWSAASSTGQEIYSIAMTLKELGLNLKDYDIRLVGTDISDAAVAQASYGRYNKFEAARGLTPQRLQRYFNRDGDNWRIKDEIRAMASFKKMNLMKPFTGVGKFDIIFCRNVAIYFTPQDRKQLYQKIASVLEPDGYLLIGSTESLSNETALFEPKKYLNSIFYQFRGQS</sequence>
<evidence type="ECO:0000256" key="1">
    <source>
        <dbReference type="ARBA" id="ARBA00001541"/>
    </source>
</evidence>
<dbReference type="SMART" id="SM00138">
    <property type="entry name" value="MeTrc"/>
    <property type="match status" value="1"/>
</dbReference>
<accession>A0A562RSV9</accession>
<evidence type="ECO:0000313" key="7">
    <source>
        <dbReference type="EMBL" id="TWI71604.1"/>
    </source>
</evidence>
<dbReference type="Pfam" id="PF03705">
    <property type="entry name" value="CheR_N"/>
    <property type="match status" value="1"/>
</dbReference>
<protein>
    <recommendedName>
        <fullName evidence="2">protein-glutamate O-methyltransferase</fullName>
        <ecNumber evidence="2">2.1.1.80</ecNumber>
    </recommendedName>
</protein>
<dbReference type="InterPro" id="IPR036804">
    <property type="entry name" value="CheR_N_sf"/>
</dbReference>
<evidence type="ECO:0000256" key="4">
    <source>
        <dbReference type="ARBA" id="ARBA00022679"/>
    </source>
</evidence>
<dbReference type="RefSeq" id="WP_144684795.1">
    <property type="nucleotide sequence ID" value="NZ_VLLC01000013.1"/>
</dbReference>
<dbReference type="SUPFAM" id="SSF47757">
    <property type="entry name" value="Chemotaxis receptor methyltransferase CheR, N-terminal domain"/>
    <property type="match status" value="1"/>
</dbReference>
<dbReference type="InterPro" id="IPR000780">
    <property type="entry name" value="CheR_MeTrfase"/>
</dbReference>
<dbReference type="GO" id="GO:0008983">
    <property type="term" value="F:protein-glutamate O-methyltransferase activity"/>
    <property type="evidence" value="ECO:0007669"/>
    <property type="project" value="UniProtKB-EC"/>
</dbReference>
<comment type="catalytic activity">
    <reaction evidence="1">
        <text>L-glutamyl-[protein] + S-adenosyl-L-methionine = [protein]-L-glutamate 5-O-methyl ester + S-adenosyl-L-homocysteine</text>
        <dbReference type="Rhea" id="RHEA:24452"/>
        <dbReference type="Rhea" id="RHEA-COMP:10208"/>
        <dbReference type="Rhea" id="RHEA-COMP:10311"/>
        <dbReference type="ChEBI" id="CHEBI:29973"/>
        <dbReference type="ChEBI" id="CHEBI:57856"/>
        <dbReference type="ChEBI" id="CHEBI:59789"/>
        <dbReference type="ChEBI" id="CHEBI:82795"/>
        <dbReference type="EC" id="2.1.1.80"/>
    </reaction>
</comment>
<dbReference type="CDD" id="cd02440">
    <property type="entry name" value="AdoMet_MTases"/>
    <property type="match status" value="1"/>
</dbReference>
<dbReference type="PIRSF" id="PIRSF000410">
    <property type="entry name" value="CheR"/>
    <property type="match status" value="1"/>
</dbReference>
<keyword evidence="3 7" id="KW-0489">Methyltransferase</keyword>
<evidence type="ECO:0000256" key="2">
    <source>
        <dbReference type="ARBA" id="ARBA00012534"/>
    </source>
</evidence>